<dbReference type="EMBL" id="LUKE01000001">
    <property type="protein sequence ID" value="KYG65630.1"/>
    <property type="molecule type" value="Genomic_DNA"/>
</dbReference>
<comment type="caution">
    <text evidence="2">The sequence shown here is derived from an EMBL/GenBank/DDBJ whole genome shotgun (WGS) entry which is preliminary data.</text>
</comment>
<dbReference type="RefSeq" id="WP_061833174.1">
    <property type="nucleotide sequence ID" value="NZ_LUKE01000001.1"/>
</dbReference>
<keyword evidence="1" id="KW-0812">Transmembrane</keyword>
<feature type="transmembrane region" description="Helical" evidence="1">
    <location>
        <begin position="12"/>
        <end position="30"/>
    </location>
</feature>
<keyword evidence="3" id="KW-1185">Reference proteome</keyword>
<organism evidence="2 3">
    <name type="scientific">Bdellovibrio bacteriovorus</name>
    <dbReference type="NCBI Taxonomy" id="959"/>
    <lineage>
        <taxon>Bacteria</taxon>
        <taxon>Pseudomonadati</taxon>
        <taxon>Bdellovibrionota</taxon>
        <taxon>Bdellovibrionia</taxon>
        <taxon>Bdellovibrionales</taxon>
        <taxon>Pseudobdellovibrionaceae</taxon>
        <taxon>Bdellovibrio</taxon>
    </lineage>
</organism>
<evidence type="ECO:0008006" key="4">
    <source>
        <dbReference type="Google" id="ProtNLM"/>
    </source>
</evidence>
<keyword evidence="1" id="KW-0472">Membrane</keyword>
<reference evidence="2 3" key="1">
    <citation type="submission" date="2016-03" db="EMBL/GenBank/DDBJ databases">
        <authorList>
            <person name="Ploux O."/>
        </authorList>
    </citation>
    <scope>NUCLEOTIDE SEQUENCE [LARGE SCALE GENOMIC DNA]</scope>
    <source>
        <strain evidence="2 3">R0</strain>
    </source>
</reference>
<evidence type="ECO:0000313" key="2">
    <source>
        <dbReference type="EMBL" id="KYG65630.1"/>
    </source>
</evidence>
<proteinExistence type="predicted"/>
<dbReference type="OrthoDB" id="5296594at2"/>
<keyword evidence="1" id="KW-1133">Transmembrane helix</keyword>
<accession>A0A150WMJ1</accession>
<name>A0A150WMJ1_BDEBC</name>
<sequence length="60" mass="6562">MNQKGQIVVEYVLLLVVAVSISAMLVSNLVSRDPDNPGILTSKWHAILMTIGDDVPDKKK</sequence>
<dbReference type="AlphaFoldDB" id="A0A150WMJ1"/>
<evidence type="ECO:0000313" key="3">
    <source>
        <dbReference type="Proteomes" id="UP000075320"/>
    </source>
</evidence>
<gene>
    <name evidence="2" type="ORF">AZI86_00700</name>
</gene>
<evidence type="ECO:0000256" key="1">
    <source>
        <dbReference type="SAM" id="Phobius"/>
    </source>
</evidence>
<protein>
    <recommendedName>
        <fullName evidence="4">Class III signal peptide-containing protein</fullName>
    </recommendedName>
</protein>
<dbReference type="Proteomes" id="UP000075320">
    <property type="component" value="Unassembled WGS sequence"/>
</dbReference>